<dbReference type="InterPro" id="IPR029063">
    <property type="entry name" value="SAM-dependent_MTases_sf"/>
</dbReference>
<gene>
    <name evidence="2" type="ORF">LHA35_07840</name>
</gene>
<dbReference type="InterPro" id="IPR006342">
    <property type="entry name" value="FkbM_mtfrase"/>
</dbReference>
<organism evidence="2 3">
    <name type="scientific">Roseicella aerolata</name>
    <dbReference type="NCBI Taxonomy" id="2883479"/>
    <lineage>
        <taxon>Bacteria</taxon>
        <taxon>Pseudomonadati</taxon>
        <taxon>Pseudomonadota</taxon>
        <taxon>Alphaproteobacteria</taxon>
        <taxon>Acetobacterales</taxon>
        <taxon>Roseomonadaceae</taxon>
        <taxon>Roseicella</taxon>
    </lineage>
</organism>
<protein>
    <submittedName>
        <fullName evidence="2">FkbM family methyltransferase</fullName>
    </submittedName>
</protein>
<feature type="domain" description="Methyltransferase FkbM" evidence="1">
    <location>
        <begin position="38"/>
        <end position="175"/>
    </location>
</feature>
<dbReference type="InterPro" id="IPR052514">
    <property type="entry name" value="SAM-dependent_MTase"/>
</dbReference>
<comment type="caution">
    <text evidence="2">The sequence shown here is derived from an EMBL/GenBank/DDBJ whole genome shotgun (WGS) entry which is preliminary data.</text>
</comment>
<dbReference type="Proteomes" id="UP001139311">
    <property type="component" value="Unassembled WGS sequence"/>
</dbReference>
<proteinExistence type="predicted"/>
<keyword evidence="2" id="KW-0808">Transferase</keyword>
<evidence type="ECO:0000259" key="1">
    <source>
        <dbReference type="Pfam" id="PF05050"/>
    </source>
</evidence>
<feature type="domain" description="Methyltransferase FkbM" evidence="1">
    <location>
        <begin position="545"/>
        <end position="711"/>
    </location>
</feature>
<dbReference type="GO" id="GO:0008168">
    <property type="term" value="F:methyltransferase activity"/>
    <property type="evidence" value="ECO:0007669"/>
    <property type="project" value="UniProtKB-KW"/>
</dbReference>
<dbReference type="SUPFAM" id="SSF53335">
    <property type="entry name" value="S-adenosyl-L-methionine-dependent methyltransferases"/>
    <property type="match status" value="3"/>
</dbReference>
<dbReference type="Pfam" id="PF05050">
    <property type="entry name" value="Methyltransf_21"/>
    <property type="match status" value="2"/>
</dbReference>
<dbReference type="PANTHER" id="PTHR34203:SF15">
    <property type="entry name" value="SLL1173 PROTEIN"/>
    <property type="match status" value="1"/>
</dbReference>
<name>A0A9X1IB93_9PROT</name>
<evidence type="ECO:0000313" key="3">
    <source>
        <dbReference type="Proteomes" id="UP001139311"/>
    </source>
</evidence>
<accession>A0A9X1IB93</accession>
<dbReference type="AlphaFoldDB" id="A0A9X1IB93"/>
<dbReference type="Pfam" id="PF13489">
    <property type="entry name" value="Methyltransf_23"/>
    <property type="match status" value="1"/>
</dbReference>
<evidence type="ECO:0000313" key="2">
    <source>
        <dbReference type="EMBL" id="MCB4821640.1"/>
    </source>
</evidence>
<keyword evidence="2" id="KW-0489">Methyltransferase</keyword>
<dbReference type="GO" id="GO:0032259">
    <property type="term" value="P:methylation"/>
    <property type="evidence" value="ECO:0007669"/>
    <property type="project" value="UniProtKB-KW"/>
</dbReference>
<reference evidence="2" key="1">
    <citation type="submission" date="2021-10" db="EMBL/GenBank/DDBJ databases">
        <title>Roseicella aerolatum sp. nov., isolated from aerosols of e-waste dismantling site.</title>
        <authorList>
            <person name="Qin T."/>
        </authorList>
    </citation>
    <scope>NUCLEOTIDE SEQUENCE</scope>
    <source>
        <strain evidence="2">GB24</strain>
    </source>
</reference>
<dbReference type="RefSeq" id="WP_226606670.1">
    <property type="nucleotide sequence ID" value="NZ_JAJAQI010000009.1"/>
</dbReference>
<dbReference type="EMBL" id="JAJAQI010000009">
    <property type="protein sequence ID" value="MCB4821640.1"/>
    <property type="molecule type" value="Genomic_DNA"/>
</dbReference>
<dbReference type="Gene3D" id="3.40.50.150">
    <property type="entry name" value="Vaccinia Virus protein VP39"/>
    <property type="match status" value="3"/>
</dbReference>
<dbReference type="NCBIfam" id="TIGR01444">
    <property type="entry name" value="fkbM_fam"/>
    <property type="match status" value="2"/>
</dbReference>
<sequence length="763" mass="83881">MDQLPPGVSALLGHGDAYEEIIARLARALLRPGDLALDGGAGRGRDSFALADLVGAAGRVIACEPIPWLSEQLRLDRQRRGLPQVAIHRVALAEQAGTAPFLWVRNADAYSALRPRPYPVTPEIEEIPATLATIDDLLAGEHRPWRYAKLDLQGGELPALRGATRAIARHRPVLVCHNARAVAAATYGYEPEAYFGFFAGLGYRLYDLFGRPFGPADWLPPDRPWYTIAVAADSAEEAAVRGALPAILPAVVHRRADPGLADLDPWLARQAPGEHLETHRRRYLETWRRAGIPLQDAREVVELGGISALGAFLAEERGVQLRPVEGDLRFPCAPLAETADAVLALEVLQHLPDAHTPTSSLAELQIFQHSGAANLFRESFRILRPGGLLVLTTPNVTSIEAIGHLLRRRHAFNYPPHIREYAPADVIALAERAGFVTERAETFRAWYPPPDIDRTALLEGMRSMGFDMAEREDDAFFLFRKPGRAPAPPADAGPPPAPLPPVHLPDGETVEPARLFALQESHNLFEDVIAGLYGTVLQPGDLAVDAGANHGLHTYPMAERVGPRGRLLAIEPIPILADALRAGAVARGLPQIELQQVAVSDAEGMAEFHWIRNADGYSGLQTRDYPFAPDDERLQVRTVRLDRLLEGAEQPWRFIKLDLEGGEFRALQGAERALARARPVIVLENSRETAARTYGYDREEYFRFFAGLGYRLYDLFGRPFTPEGWEDEAHPWYFIGVGAGSADERLVTEALPGILRDVLAGKP</sequence>
<keyword evidence="3" id="KW-1185">Reference proteome</keyword>
<dbReference type="PANTHER" id="PTHR34203">
    <property type="entry name" value="METHYLTRANSFERASE, FKBM FAMILY PROTEIN"/>
    <property type="match status" value="1"/>
</dbReference>